<feature type="compositionally biased region" description="Low complexity" evidence="1">
    <location>
        <begin position="234"/>
        <end position="251"/>
    </location>
</feature>
<feature type="region of interest" description="Disordered" evidence="1">
    <location>
        <begin position="1434"/>
        <end position="1507"/>
    </location>
</feature>
<feature type="compositionally biased region" description="Low complexity" evidence="1">
    <location>
        <begin position="269"/>
        <end position="283"/>
    </location>
</feature>
<feature type="compositionally biased region" description="Low complexity" evidence="1">
    <location>
        <begin position="1114"/>
        <end position="1127"/>
    </location>
</feature>
<protein>
    <submittedName>
        <fullName evidence="2">AP2 domain transcription factor AP2XII-8</fullName>
    </submittedName>
</protein>
<feature type="compositionally biased region" description="Basic and acidic residues" evidence="1">
    <location>
        <begin position="1201"/>
        <end position="1241"/>
    </location>
</feature>
<accession>A0A2A9M767</accession>
<feature type="region of interest" description="Disordered" evidence="1">
    <location>
        <begin position="667"/>
        <end position="721"/>
    </location>
</feature>
<feature type="compositionally biased region" description="Low complexity" evidence="1">
    <location>
        <begin position="680"/>
        <end position="694"/>
    </location>
</feature>
<feature type="compositionally biased region" description="Basic and acidic residues" evidence="1">
    <location>
        <begin position="1141"/>
        <end position="1151"/>
    </location>
</feature>
<feature type="compositionally biased region" description="Low complexity" evidence="1">
    <location>
        <begin position="1359"/>
        <end position="1378"/>
    </location>
</feature>
<feature type="compositionally biased region" description="Low complexity" evidence="1">
    <location>
        <begin position="1699"/>
        <end position="1714"/>
    </location>
</feature>
<feature type="compositionally biased region" description="Pro residues" evidence="1">
    <location>
        <begin position="1012"/>
        <end position="1021"/>
    </location>
</feature>
<feature type="compositionally biased region" description="Basic and acidic residues" evidence="1">
    <location>
        <begin position="789"/>
        <end position="802"/>
    </location>
</feature>
<feature type="compositionally biased region" description="Low complexity" evidence="1">
    <location>
        <begin position="994"/>
        <end position="1011"/>
    </location>
</feature>
<feature type="region of interest" description="Disordered" evidence="1">
    <location>
        <begin position="1"/>
        <end position="119"/>
    </location>
</feature>
<feature type="compositionally biased region" description="Acidic residues" evidence="1">
    <location>
        <begin position="967"/>
        <end position="976"/>
    </location>
</feature>
<feature type="compositionally biased region" description="Low complexity" evidence="1">
    <location>
        <begin position="803"/>
        <end position="815"/>
    </location>
</feature>
<dbReference type="GeneID" id="40307980"/>
<feature type="compositionally biased region" description="Low complexity" evidence="1">
    <location>
        <begin position="1434"/>
        <end position="1461"/>
    </location>
</feature>
<feature type="compositionally biased region" description="Low complexity" evidence="1">
    <location>
        <begin position="1479"/>
        <end position="1492"/>
    </location>
</feature>
<proteinExistence type="predicted"/>
<feature type="compositionally biased region" description="Low complexity" evidence="1">
    <location>
        <begin position="767"/>
        <end position="782"/>
    </location>
</feature>
<feature type="region of interest" description="Disordered" evidence="1">
    <location>
        <begin position="1072"/>
        <end position="1251"/>
    </location>
</feature>
<comment type="caution">
    <text evidence="2">The sequence shown here is derived from an EMBL/GenBank/DDBJ whole genome shotgun (WGS) entry which is preliminary data.</text>
</comment>
<evidence type="ECO:0000313" key="3">
    <source>
        <dbReference type="Proteomes" id="UP000224006"/>
    </source>
</evidence>
<feature type="compositionally biased region" description="Basic and acidic residues" evidence="1">
    <location>
        <begin position="1072"/>
        <end position="1083"/>
    </location>
</feature>
<gene>
    <name evidence="2" type="ORF">BESB_029280</name>
</gene>
<sequence length="1766" mass="173036">MHSAEVSPPPATPRVPDSSLSSDPSFVPDRKLFRPPDALLATTMAAPSTTVPPPHLPPGALQPTGAPLGAEDAPITPGAAASTAASQSSDASSLSPGLGGAPSAALPSPSSAANPASYEPVEAEAGHIYQPGTKAEVRLVYRIKKGPGAGRHQKSFSISRYGVQGAWEQAEAARQFINANGTLPPHFVVASLPSRNSPNASSGGSSQKNRRVASCGSANATTSAAGAASLPGALASQAPSAGAGVAGPSTPLTGNSAAGRSPRGTGRFAVSAGRGSATAARAADGPVDRRRGAAGSGASQGDETRDEAGTPAGSAAATPRGARSRGASARMATALNAATGAPAGPRGPPPPAVGGAAGTFGAAGLHTGASAPAAAVQAPPAVGAGAMRPGAPGAVQGVAGCLFPAAAAVVSGAAGGAAGVVGAPGWTPGAAVRGPNGNILTVEDHQRLAAVAGATAGNGAVLNPLNPSPAFFGLFPGFVAAQATAASSGAAPGDGAKAVAGVPALGVSSVAPAAGGGLPAASGVRSLAASGLPGSHVNNPALGIVGGGLRGNFLFSSLPGSHVSFLQRENSGGDAAGSSAQPPQQAGAEGSATAQPKEEGEQRSIPEGCFRLLLPFGALSRTFFAPATAVAAAGVAQAGDVSTPSNATPGAAPAVVGGTQLHAAPGLGKGFVFHPPPATSPSSFSTTASSPSAADGKPHHAARAPPPAGVAPAHQPGTAAASCAPVGCQAQSVAAGGSPACSSSTSAGCASTVDEENQSRNGRRGSESSSSSTSSSPVSSRGIAGVAGKEADGRRGEEEVVRVQRANGVVVDSAVGSGGSRQPASRNEQMEVKGEGGAAAAAAPLVAAAGEGVEYDSRGGAGVHMPVHEGDAAAAREGEADKRWRQGDEQTAAQASREDGSFYRREEEEGQAAGGRGSGTAGARRRRSESFSHSRGGNPSWLFSLVDGEGDGEEGSGPDSRDRASCEQEDQKDEEGESIREGRDGFSRIRSYQFSSIPSPPASSFLSSSFIPSPPPSPPFSLPVRCRPGGFLSSPSCSLGAGRALKRRCVDVSPLLLASSSSLVLSATGERKRFLEDRADDSGGRSTSPRRSAKGNVLSSPSTFFGRRAPSGFTSSPTLESKKSSSLCFSALPPSYTSLRQSERMLAEKRLRSGTGSAADVDESNRNLGDDEEDQSKKSGCLTQSADGRHDEDFLDDEDDASRRGRPAGESRHERRGERDSERFSLPERHAFADGDGKDEASGGGLSSGRKNALAYLSSPISDLLASPVFPGNSSGCCCRSGRGGSEGAGGPCTCGAAEKDRAWRRRGAPSQPGLGSECISSSVTESPSLSPSPSAFLPFSPFCVPPRQSPPCGPSLFPAPIGSPSSPRRGPAGSGRRLVLLPQSASLGASPFALEPHGTPQLFSNSLPPVFSENLSASPLSFALASPSVTSSLMIPPAAPLPSSAARAAQASAGGSLSLPRSDGQASSPSPGKDSQSAAAAPAEGQPPAAAKTAPEAGGTAAPENFSFFQSHASSSSSAFSRASPLLPALDLGGASEVLQAAAKAAAAASAANAAAEGFGSGAVATSEAGKFGAFFSGGSGAPPTAQPASCANDNVSGELSGTRAAQAGGALTQQMSSAVKPEERGGAGLRLPVAAAPACGGQLGLPQGNVLPGGDRAGVGGPSLLPPPAVKHDVGGSLQRTPLECSPQSSGQRGNYAASGASAAAHGPATGGLKDPSTAVVAGRETGTGAPGGDTAGAGPGVPFAPSGTTAGPLPVSVVAEASA</sequence>
<feature type="compositionally biased region" description="Low complexity" evidence="1">
    <location>
        <begin position="734"/>
        <end position="752"/>
    </location>
</feature>
<dbReference type="Proteomes" id="UP000224006">
    <property type="component" value="Unassembled WGS sequence"/>
</dbReference>
<keyword evidence="3" id="KW-1185">Reference proteome</keyword>
<feature type="compositionally biased region" description="Basic and acidic residues" evidence="1">
    <location>
        <begin position="896"/>
        <end position="907"/>
    </location>
</feature>
<feature type="region of interest" description="Disordered" evidence="1">
    <location>
        <begin position="1652"/>
        <end position="1766"/>
    </location>
</feature>
<name>A0A2A9M767_BESBE</name>
<feature type="compositionally biased region" description="Basic and acidic residues" evidence="1">
    <location>
        <begin position="866"/>
        <end position="888"/>
    </location>
</feature>
<feature type="compositionally biased region" description="Polar residues" evidence="1">
    <location>
        <begin position="1465"/>
        <end position="1478"/>
    </location>
</feature>
<dbReference type="KEGG" id="bbes:BESB_029280"/>
<feature type="compositionally biased region" description="Basic and acidic residues" evidence="1">
    <location>
        <begin position="977"/>
        <end position="987"/>
    </location>
</feature>
<feature type="compositionally biased region" description="Low complexity" evidence="1">
    <location>
        <begin position="576"/>
        <end position="592"/>
    </location>
</feature>
<dbReference type="OrthoDB" id="333267at2759"/>
<feature type="region of interest" description="Disordered" evidence="1">
    <location>
        <begin position="1355"/>
        <end position="1380"/>
    </location>
</feature>
<reference evidence="2 3" key="1">
    <citation type="submission" date="2017-09" db="EMBL/GenBank/DDBJ databases">
        <title>Genome sequencing of Besnoitia besnoiti strain Bb-Ger1.</title>
        <authorList>
            <person name="Schares G."/>
            <person name="Venepally P."/>
            <person name="Lorenzi H.A."/>
        </authorList>
    </citation>
    <scope>NUCLEOTIDE SEQUENCE [LARGE SCALE GENOMIC DNA]</scope>
    <source>
        <strain evidence="2 3">Bb-Ger1</strain>
    </source>
</reference>
<feature type="region of interest" description="Disordered" evidence="1">
    <location>
        <begin position="190"/>
        <end position="217"/>
    </location>
</feature>
<feature type="compositionally biased region" description="Low complexity" evidence="1">
    <location>
        <begin position="309"/>
        <end position="344"/>
    </location>
</feature>
<feature type="region of interest" description="Disordered" evidence="1">
    <location>
        <begin position="1304"/>
        <end position="1333"/>
    </location>
</feature>
<feature type="compositionally biased region" description="Low complexity" evidence="1">
    <location>
        <begin position="77"/>
        <end position="117"/>
    </location>
</feature>
<feature type="region of interest" description="Disordered" evidence="1">
    <location>
        <begin position="1390"/>
        <end position="1409"/>
    </location>
</feature>
<dbReference type="RefSeq" id="XP_029215502.1">
    <property type="nucleotide sequence ID" value="XM_029361602.1"/>
</dbReference>
<feature type="compositionally biased region" description="Gly residues" evidence="1">
    <location>
        <begin position="1731"/>
        <end position="1742"/>
    </location>
</feature>
<feature type="region of interest" description="Disordered" evidence="1">
    <location>
        <begin position="734"/>
        <end position="840"/>
    </location>
</feature>
<dbReference type="VEuPathDB" id="ToxoDB:BESB_029280"/>
<feature type="region of interest" description="Disordered" evidence="1">
    <location>
        <begin position="855"/>
        <end position="1025"/>
    </location>
</feature>
<feature type="compositionally biased region" description="Low complexity" evidence="1">
    <location>
        <begin position="1321"/>
        <end position="1333"/>
    </location>
</feature>
<feature type="region of interest" description="Disordered" evidence="1">
    <location>
        <begin position="234"/>
        <end position="358"/>
    </location>
</feature>
<evidence type="ECO:0000313" key="2">
    <source>
        <dbReference type="EMBL" id="PFH31493.1"/>
    </source>
</evidence>
<dbReference type="EMBL" id="NWUJ01000015">
    <property type="protein sequence ID" value="PFH31493.1"/>
    <property type="molecule type" value="Genomic_DNA"/>
</dbReference>
<feature type="region of interest" description="Disordered" evidence="1">
    <location>
        <begin position="566"/>
        <end position="604"/>
    </location>
</feature>
<organism evidence="2 3">
    <name type="scientific">Besnoitia besnoiti</name>
    <name type="common">Apicomplexan protozoan</name>
    <dbReference type="NCBI Taxonomy" id="94643"/>
    <lineage>
        <taxon>Eukaryota</taxon>
        <taxon>Sar</taxon>
        <taxon>Alveolata</taxon>
        <taxon>Apicomplexa</taxon>
        <taxon>Conoidasida</taxon>
        <taxon>Coccidia</taxon>
        <taxon>Eucoccidiorida</taxon>
        <taxon>Eimeriorina</taxon>
        <taxon>Sarcocystidae</taxon>
        <taxon>Besnoitia</taxon>
    </lineage>
</organism>
<feature type="compositionally biased region" description="Polar residues" evidence="1">
    <location>
        <begin position="193"/>
        <end position="207"/>
    </location>
</feature>
<evidence type="ECO:0000256" key="1">
    <source>
        <dbReference type="SAM" id="MobiDB-lite"/>
    </source>
</evidence>